<keyword evidence="3" id="KW-0804">Transcription</keyword>
<keyword evidence="1" id="KW-0805">Transcription regulation</keyword>
<evidence type="ECO:0000256" key="3">
    <source>
        <dbReference type="ARBA" id="ARBA00023163"/>
    </source>
</evidence>
<dbReference type="PANTHER" id="PTHR42756">
    <property type="entry name" value="TRANSCRIPTIONAL REGULATOR, MARR"/>
    <property type="match status" value="1"/>
</dbReference>
<evidence type="ECO:0000259" key="4">
    <source>
        <dbReference type="PROSITE" id="PS50995"/>
    </source>
</evidence>
<dbReference type="PROSITE" id="PS01117">
    <property type="entry name" value="HTH_MARR_1"/>
    <property type="match status" value="1"/>
</dbReference>
<dbReference type="AlphaFoldDB" id="A0A2V2N2F8"/>
<dbReference type="GO" id="GO:0003700">
    <property type="term" value="F:DNA-binding transcription factor activity"/>
    <property type="evidence" value="ECO:0007669"/>
    <property type="project" value="InterPro"/>
</dbReference>
<dbReference type="PROSITE" id="PS50995">
    <property type="entry name" value="HTH_MARR_2"/>
    <property type="match status" value="1"/>
</dbReference>
<dbReference type="GeneID" id="97549291"/>
<evidence type="ECO:0000313" key="5">
    <source>
        <dbReference type="EMBL" id="PWR73949.1"/>
    </source>
</evidence>
<dbReference type="PANTHER" id="PTHR42756:SF1">
    <property type="entry name" value="TRANSCRIPTIONAL REPRESSOR OF EMRAB OPERON"/>
    <property type="match status" value="1"/>
</dbReference>
<reference evidence="5 6" key="1">
    <citation type="submission" date="2018-05" db="EMBL/GenBank/DDBJ databases">
        <title>Draft genome of Methanospirillum lacunae Ki8-1.</title>
        <authorList>
            <person name="Dueholm M.S."/>
            <person name="Nielsen P.H."/>
            <person name="Bakmann L.F."/>
            <person name="Otzen D.E."/>
        </authorList>
    </citation>
    <scope>NUCLEOTIDE SEQUENCE [LARGE SCALE GENOMIC DNA]</scope>
    <source>
        <strain evidence="5 6">Ki8-1</strain>
    </source>
</reference>
<dbReference type="GO" id="GO:0003677">
    <property type="term" value="F:DNA binding"/>
    <property type="evidence" value="ECO:0007669"/>
    <property type="project" value="UniProtKB-KW"/>
</dbReference>
<dbReference type="OrthoDB" id="10712at2157"/>
<gene>
    <name evidence="5" type="ORF">DK846_01935</name>
</gene>
<feature type="domain" description="HTH marR-type" evidence="4">
    <location>
        <begin position="1"/>
        <end position="142"/>
    </location>
</feature>
<dbReference type="InterPro" id="IPR000835">
    <property type="entry name" value="HTH_MarR-typ"/>
</dbReference>
<name>A0A2V2N2F8_9EURY</name>
<keyword evidence="6" id="KW-1185">Reference proteome</keyword>
<dbReference type="PRINTS" id="PR00598">
    <property type="entry name" value="HTHMARR"/>
</dbReference>
<evidence type="ECO:0000256" key="1">
    <source>
        <dbReference type="ARBA" id="ARBA00023015"/>
    </source>
</evidence>
<dbReference type="SUPFAM" id="SSF46785">
    <property type="entry name" value="Winged helix' DNA-binding domain"/>
    <property type="match status" value="1"/>
</dbReference>
<proteinExistence type="predicted"/>
<dbReference type="InterPro" id="IPR023187">
    <property type="entry name" value="Tscrpt_reg_MarR-type_CS"/>
</dbReference>
<keyword evidence="2" id="KW-0238">DNA-binding</keyword>
<dbReference type="InterPro" id="IPR036388">
    <property type="entry name" value="WH-like_DNA-bd_sf"/>
</dbReference>
<evidence type="ECO:0000256" key="2">
    <source>
        <dbReference type="ARBA" id="ARBA00023125"/>
    </source>
</evidence>
<dbReference type="Gene3D" id="1.10.10.10">
    <property type="entry name" value="Winged helix-like DNA-binding domain superfamily/Winged helix DNA-binding domain"/>
    <property type="match status" value="1"/>
</dbReference>
<comment type="caution">
    <text evidence="5">The sequence shown here is derived from an EMBL/GenBank/DDBJ whole genome shotgun (WGS) entry which is preliminary data.</text>
</comment>
<dbReference type="Proteomes" id="UP000245657">
    <property type="component" value="Unassembled WGS sequence"/>
</dbReference>
<dbReference type="EMBL" id="QGMY01000002">
    <property type="protein sequence ID" value="PWR73949.1"/>
    <property type="molecule type" value="Genomic_DNA"/>
</dbReference>
<dbReference type="InterPro" id="IPR036390">
    <property type="entry name" value="WH_DNA-bd_sf"/>
</dbReference>
<protein>
    <submittedName>
        <fullName evidence="5">MarR family transcriptional regulator</fullName>
    </submittedName>
</protein>
<accession>A0A2V2N2F8</accession>
<dbReference type="RefSeq" id="WP_109967228.1">
    <property type="nucleotide sequence ID" value="NZ_CP176093.1"/>
</dbReference>
<organism evidence="5 6">
    <name type="scientific">Methanospirillum lacunae</name>
    <dbReference type="NCBI Taxonomy" id="668570"/>
    <lineage>
        <taxon>Archaea</taxon>
        <taxon>Methanobacteriati</taxon>
        <taxon>Methanobacteriota</taxon>
        <taxon>Stenosarchaea group</taxon>
        <taxon>Methanomicrobia</taxon>
        <taxon>Methanomicrobiales</taxon>
        <taxon>Methanospirillaceae</taxon>
        <taxon>Methanospirillum</taxon>
    </lineage>
</organism>
<dbReference type="SMART" id="SM00347">
    <property type="entry name" value="HTH_MARR"/>
    <property type="match status" value="1"/>
</dbReference>
<sequence length="166" mass="18602">MTAKSILPHDIPIGGLTSIIFRTQAIFLNHHLRSLGLSYGQFPVLMFLRNHQNVTQETLARHFHIDRGTIARSVKKLEDAGYVIRRIDPDNRRAVKLFLSEKGTSIISDLIRIDTEWEMTASSGLNKEEKTQFKDLLWRVASASIQGVNDIGENSFTSCCSGGECA</sequence>
<evidence type="ECO:0000313" key="6">
    <source>
        <dbReference type="Proteomes" id="UP000245657"/>
    </source>
</evidence>
<dbReference type="Pfam" id="PF01047">
    <property type="entry name" value="MarR"/>
    <property type="match status" value="1"/>
</dbReference>